<reference evidence="11 12" key="1">
    <citation type="submission" date="2019-11" db="EMBL/GenBank/DDBJ databases">
        <authorList>
            <person name="Jiang L.-Q."/>
        </authorList>
    </citation>
    <scope>NUCLEOTIDE SEQUENCE [LARGE SCALE GENOMIC DNA]</scope>
    <source>
        <strain evidence="11 12">YIM 132087</strain>
    </source>
</reference>
<evidence type="ECO:0000313" key="12">
    <source>
        <dbReference type="Proteomes" id="UP000460221"/>
    </source>
</evidence>
<evidence type="ECO:0000256" key="7">
    <source>
        <dbReference type="ARBA" id="ARBA00049164"/>
    </source>
</evidence>
<evidence type="ECO:0000313" key="11">
    <source>
        <dbReference type="EMBL" id="MTD14828.1"/>
    </source>
</evidence>
<dbReference type="AlphaFoldDB" id="A0A7K1FL43"/>
<comment type="catalytic activity">
    <reaction evidence="8">
        <text>a primary alcohol + NAD(+) = an aldehyde + NADH + H(+)</text>
        <dbReference type="Rhea" id="RHEA:10736"/>
        <dbReference type="ChEBI" id="CHEBI:15378"/>
        <dbReference type="ChEBI" id="CHEBI:15734"/>
        <dbReference type="ChEBI" id="CHEBI:17478"/>
        <dbReference type="ChEBI" id="CHEBI:57540"/>
        <dbReference type="ChEBI" id="CHEBI:57945"/>
        <dbReference type="EC" id="1.1.1.1"/>
    </reaction>
</comment>
<dbReference type="Proteomes" id="UP000460221">
    <property type="component" value="Unassembled WGS sequence"/>
</dbReference>
<organism evidence="11 12">
    <name type="scientific">Nakamurella alba</name>
    <dbReference type="NCBI Taxonomy" id="2665158"/>
    <lineage>
        <taxon>Bacteria</taxon>
        <taxon>Bacillati</taxon>
        <taxon>Actinomycetota</taxon>
        <taxon>Actinomycetes</taxon>
        <taxon>Nakamurellales</taxon>
        <taxon>Nakamurellaceae</taxon>
        <taxon>Nakamurella</taxon>
    </lineage>
</organism>
<dbReference type="Pfam" id="PF08240">
    <property type="entry name" value="ADH_N"/>
    <property type="match status" value="1"/>
</dbReference>
<dbReference type="RefSeq" id="WP_154768843.1">
    <property type="nucleotide sequence ID" value="NZ_WLYK01000005.1"/>
</dbReference>
<keyword evidence="4 9" id="KW-0479">Metal-binding</keyword>
<comment type="cofactor">
    <cofactor evidence="1 9">
        <name>Zn(2+)</name>
        <dbReference type="ChEBI" id="CHEBI:29105"/>
    </cofactor>
</comment>
<gene>
    <name evidence="11" type="ORF">GIS00_12840</name>
</gene>
<evidence type="ECO:0000256" key="8">
    <source>
        <dbReference type="ARBA" id="ARBA00049243"/>
    </source>
</evidence>
<comment type="catalytic activity">
    <reaction evidence="7">
        <text>a secondary alcohol + NAD(+) = a ketone + NADH + H(+)</text>
        <dbReference type="Rhea" id="RHEA:10740"/>
        <dbReference type="ChEBI" id="CHEBI:15378"/>
        <dbReference type="ChEBI" id="CHEBI:17087"/>
        <dbReference type="ChEBI" id="CHEBI:35681"/>
        <dbReference type="ChEBI" id="CHEBI:57540"/>
        <dbReference type="ChEBI" id="CHEBI:57945"/>
        <dbReference type="EC" id="1.1.1.1"/>
    </reaction>
</comment>
<evidence type="ECO:0000256" key="4">
    <source>
        <dbReference type="ARBA" id="ARBA00022723"/>
    </source>
</evidence>
<feature type="domain" description="Enoyl reductase (ER)" evidence="10">
    <location>
        <begin position="10"/>
        <end position="341"/>
    </location>
</feature>
<evidence type="ECO:0000256" key="9">
    <source>
        <dbReference type="RuleBase" id="RU361277"/>
    </source>
</evidence>
<evidence type="ECO:0000256" key="2">
    <source>
        <dbReference type="ARBA" id="ARBA00008072"/>
    </source>
</evidence>
<comment type="caution">
    <text evidence="11">The sequence shown here is derived from an EMBL/GenBank/DDBJ whole genome shotgun (WGS) entry which is preliminary data.</text>
</comment>
<evidence type="ECO:0000256" key="6">
    <source>
        <dbReference type="ARBA" id="ARBA00023002"/>
    </source>
</evidence>
<evidence type="ECO:0000256" key="5">
    <source>
        <dbReference type="ARBA" id="ARBA00022833"/>
    </source>
</evidence>
<dbReference type="InterPro" id="IPR002328">
    <property type="entry name" value="ADH_Zn_CS"/>
</dbReference>
<dbReference type="SUPFAM" id="SSF50129">
    <property type="entry name" value="GroES-like"/>
    <property type="match status" value="1"/>
</dbReference>
<proteinExistence type="inferred from homology"/>
<dbReference type="EC" id="1.1.1.1" evidence="3"/>
<dbReference type="SUPFAM" id="SSF51735">
    <property type="entry name" value="NAD(P)-binding Rossmann-fold domains"/>
    <property type="match status" value="1"/>
</dbReference>
<protein>
    <recommendedName>
        <fullName evidence="3">alcohol dehydrogenase</fullName>
        <ecNumber evidence="3">1.1.1.1</ecNumber>
    </recommendedName>
</protein>
<dbReference type="InterPro" id="IPR036291">
    <property type="entry name" value="NAD(P)-bd_dom_sf"/>
</dbReference>
<evidence type="ECO:0000256" key="3">
    <source>
        <dbReference type="ARBA" id="ARBA00013190"/>
    </source>
</evidence>
<dbReference type="Pfam" id="PF00107">
    <property type="entry name" value="ADH_zinc_N"/>
    <property type="match status" value="1"/>
</dbReference>
<keyword evidence="5 9" id="KW-0862">Zinc</keyword>
<dbReference type="PROSITE" id="PS00059">
    <property type="entry name" value="ADH_ZINC"/>
    <property type="match status" value="1"/>
</dbReference>
<dbReference type="InterPro" id="IPR013149">
    <property type="entry name" value="ADH-like_C"/>
</dbReference>
<dbReference type="PANTHER" id="PTHR42940">
    <property type="entry name" value="ALCOHOL DEHYDROGENASE 1-RELATED"/>
    <property type="match status" value="1"/>
</dbReference>
<evidence type="ECO:0000256" key="1">
    <source>
        <dbReference type="ARBA" id="ARBA00001947"/>
    </source>
</evidence>
<name>A0A7K1FL43_9ACTN</name>
<dbReference type="EMBL" id="WLYK01000005">
    <property type="protein sequence ID" value="MTD14828.1"/>
    <property type="molecule type" value="Genomic_DNA"/>
</dbReference>
<dbReference type="PROSITE" id="PS01162">
    <property type="entry name" value="QOR_ZETA_CRYSTAL"/>
    <property type="match status" value="1"/>
</dbReference>
<dbReference type="GO" id="GO:0004022">
    <property type="term" value="F:alcohol dehydrogenase (NAD+) activity"/>
    <property type="evidence" value="ECO:0007669"/>
    <property type="project" value="UniProtKB-EC"/>
</dbReference>
<dbReference type="InterPro" id="IPR002364">
    <property type="entry name" value="Quin_OxRdtase/zeta-crystal_CS"/>
</dbReference>
<dbReference type="PANTHER" id="PTHR42940:SF8">
    <property type="entry name" value="VACUOLAR PROTEIN SORTING-ASSOCIATED PROTEIN 11"/>
    <property type="match status" value="1"/>
</dbReference>
<sequence>MRCVELDGTGGPEVLVPGIRPVPEPGPGELLIKVLACGVCGHDLLARRGLLGAPERAVLGHEIAGVVEAVGPDVGDGADLLGRRVSLVQRIPCGHCPDCLAGLTTLCRQGQGFYGEDVPGGYAEYVLATTRNVVPVPDSIPDTAAAILSCAVGTGYRALRRAGTREDDIVLVTGAGGGVGVHTVQIARHLGAKVVALTGSPGKEQALKDLGADAVLVSPDAREVRACVGDLGGRRGADVAVELTGGPTFPLALRSLGPRGRLVLIGNTEPAQLPLDPGLAILKELTIHGSAHADAGDLAEVVELVASGAVTPVPAKVFPLEEAAAAHRAVEQREVAGRAVLVP</sequence>
<keyword evidence="12" id="KW-1185">Reference proteome</keyword>
<dbReference type="GO" id="GO:0005737">
    <property type="term" value="C:cytoplasm"/>
    <property type="evidence" value="ECO:0007669"/>
    <property type="project" value="TreeGrafter"/>
</dbReference>
<evidence type="ECO:0000259" key="10">
    <source>
        <dbReference type="SMART" id="SM00829"/>
    </source>
</evidence>
<dbReference type="InterPro" id="IPR020843">
    <property type="entry name" value="ER"/>
</dbReference>
<dbReference type="GO" id="GO:0008270">
    <property type="term" value="F:zinc ion binding"/>
    <property type="evidence" value="ECO:0007669"/>
    <property type="project" value="InterPro"/>
</dbReference>
<accession>A0A7K1FL43</accession>
<dbReference type="InterPro" id="IPR013154">
    <property type="entry name" value="ADH-like_N"/>
</dbReference>
<dbReference type="Gene3D" id="3.90.180.10">
    <property type="entry name" value="Medium-chain alcohol dehydrogenases, catalytic domain"/>
    <property type="match status" value="1"/>
</dbReference>
<comment type="similarity">
    <text evidence="2 9">Belongs to the zinc-containing alcohol dehydrogenase family.</text>
</comment>
<dbReference type="SMART" id="SM00829">
    <property type="entry name" value="PKS_ER"/>
    <property type="match status" value="1"/>
</dbReference>
<dbReference type="InterPro" id="IPR011032">
    <property type="entry name" value="GroES-like_sf"/>
</dbReference>
<keyword evidence="6" id="KW-0560">Oxidoreductase</keyword>